<gene>
    <name evidence="1" type="ORF">S01H4_66461</name>
</gene>
<organism evidence="1">
    <name type="scientific">marine sediment metagenome</name>
    <dbReference type="NCBI Taxonomy" id="412755"/>
    <lineage>
        <taxon>unclassified sequences</taxon>
        <taxon>metagenomes</taxon>
        <taxon>ecological metagenomes</taxon>
    </lineage>
</organism>
<protein>
    <submittedName>
        <fullName evidence="1">Uncharacterized protein</fullName>
    </submittedName>
</protein>
<comment type="caution">
    <text evidence="1">The sequence shown here is derived from an EMBL/GenBank/DDBJ whole genome shotgun (WGS) entry which is preliminary data.</text>
</comment>
<dbReference type="SUPFAM" id="SSF102588">
    <property type="entry name" value="LmbE-like"/>
    <property type="match status" value="1"/>
</dbReference>
<feature type="non-terminal residue" evidence="1">
    <location>
        <position position="1"/>
    </location>
</feature>
<evidence type="ECO:0000313" key="1">
    <source>
        <dbReference type="EMBL" id="GAH23749.1"/>
    </source>
</evidence>
<name>X1F2Z5_9ZZZZ</name>
<proteinExistence type="predicted"/>
<feature type="non-terminal residue" evidence="1">
    <location>
        <position position="73"/>
    </location>
</feature>
<dbReference type="AlphaFoldDB" id="X1F2Z5"/>
<reference evidence="1" key="1">
    <citation type="journal article" date="2014" name="Front. Microbiol.">
        <title>High frequency of phylogenetically diverse reductive dehalogenase-homologous genes in deep subseafloor sedimentary metagenomes.</title>
        <authorList>
            <person name="Kawai M."/>
            <person name="Futagami T."/>
            <person name="Toyoda A."/>
            <person name="Takaki Y."/>
            <person name="Nishi S."/>
            <person name="Hori S."/>
            <person name="Arai W."/>
            <person name="Tsubouchi T."/>
            <person name="Morono Y."/>
            <person name="Uchiyama I."/>
            <person name="Ito T."/>
            <person name="Fujiyama A."/>
            <person name="Inagaki F."/>
            <person name="Takami H."/>
        </authorList>
    </citation>
    <scope>NUCLEOTIDE SEQUENCE</scope>
    <source>
        <strain evidence="1">Expedition CK06-06</strain>
    </source>
</reference>
<sequence>FGYELVLNTFSFNSAVFCGFEEKHMNAKLMAFNCLKTQMSRIHFSRDLFESNARVRGAQMGADYAEAFEAIRV</sequence>
<dbReference type="EMBL" id="BART01041170">
    <property type="protein sequence ID" value="GAH23749.1"/>
    <property type="molecule type" value="Genomic_DNA"/>
</dbReference>
<dbReference type="Gene3D" id="3.40.50.10320">
    <property type="entry name" value="LmbE-like"/>
    <property type="match status" value="1"/>
</dbReference>
<accession>X1F2Z5</accession>
<dbReference type="InterPro" id="IPR024078">
    <property type="entry name" value="LmbE-like_dom_sf"/>
</dbReference>